<sequence length="379" mass="40895">MAPSPRFLVRFSVTLLALAGLASCADRPGALMLHPVSASAGVGTPVNILVATTRQRSETDKRDFTAKRNFGLSYEAYTISVPPNHAVGNIEWPKKPPGNPAVNFVVTNSAPLDQARFDAAVVKDTKGTGEVIVFVHGYNTNYQEAVYRVAQLEKDSGFPGAVVAFAWPSLGTLTGYVADRESTTYSRDYLESTLNGLARTPGVRRIHIIAHSMGNWLAVETLRQARIRGNSAFLPKLGEVFLMSPDIDIDVFRTQLDTIGKLNQPITVAISRDDRALGFSQRLAGDVPRVGNVLIDNKKAQEAIAHYGLRVIDMSDAKSLDSMNHSKFVGLLPSLNQMAKNDAAAARGNPISRTGLFVVNTAGTLLQTPLRLGEAIVGQ</sequence>
<dbReference type="Pfam" id="PF05990">
    <property type="entry name" value="DUF900"/>
    <property type="match status" value="1"/>
</dbReference>
<accession>A0ABV3PTX5</accession>
<dbReference type="InterPro" id="IPR010297">
    <property type="entry name" value="DUF900_hydrolase"/>
</dbReference>
<dbReference type="SUPFAM" id="SSF53474">
    <property type="entry name" value="alpha/beta-Hydrolases"/>
    <property type="match status" value="1"/>
</dbReference>
<evidence type="ECO:0000313" key="3">
    <source>
        <dbReference type="Proteomes" id="UP001555786"/>
    </source>
</evidence>
<evidence type="ECO:0000256" key="1">
    <source>
        <dbReference type="SAM" id="SignalP"/>
    </source>
</evidence>
<dbReference type="PIRSF" id="PIRSF033909">
    <property type="entry name" value="UCP033909"/>
    <property type="match status" value="1"/>
</dbReference>
<keyword evidence="3" id="KW-1185">Reference proteome</keyword>
<reference evidence="2 3" key="1">
    <citation type="submission" date="2024-07" db="EMBL/GenBank/DDBJ databases">
        <title>Description of Labrys sedimenti sp. nov., isolated from a diclofenac-degrading enrichment culture.</title>
        <authorList>
            <person name="Tancsics A."/>
            <person name="Csepanyi A."/>
        </authorList>
    </citation>
    <scope>NUCLEOTIDE SEQUENCE [LARGE SCALE GENOMIC DNA]</scope>
    <source>
        <strain evidence="2 3">LMG 23578</strain>
    </source>
</reference>
<gene>
    <name evidence="2" type="ORF">ABXS05_24560</name>
</gene>
<dbReference type="PANTHER" id="PTHR36513:SF1">
    <property type="entry name" value="TRANSMEMBRANE PROTEIN"/>
    <property type="match status" value="1"/>
</dbReference>
<comment type="caution">
    <text evidence="2">The sequence shown here is derived from an EMBL/GenBank/DDBJ whole genome shotgun (WGS) entry which is preliminary data.</text>
</comment>
<dbReference type="GO" id="GO:0016787">
    <property type="term" value="F:hydrolase activity"/>
    <property type="evidence" value="ECO:0007669"/>
    <property type="project" value="UniProtKB-KW"/>
</dbReference>
<dbReference type="RefSeq" id="WP_367625697.1">
    <property type="nucleotide sequence ID" value="NZ_JBFNQD010000010.1"/>
</dbReference>
<dbReference type="Proteomes" id="UP001555786">
    <property type="component" value="Unassembled WGS sequence"/>
</dbReference>
<dbReference type="PANTHER" id="PTHR36513">
    <property type="entry name" value="ABC TRANSMEMBRANE TYPE-1 DOMAIN-CONTAINING PROTEIN"/>
    <property type="match status" value="1"/>
</dbReference>
<keyword evidence="2" id="KW-0378">Hydrolase</keyword>
<dbReference type="EMBL" id="JBFNQD010000010">
    <property type="protein sequence ID" value="MEW9308749.1"/>
    <property type="molecule type" value="Genomic_DNA"/>
</dbReference>
<feature type="chain" id="PRO_5045611459" evidence="1">
    <location>
        <begin position="25"/>
        <end position="379"/>
    </location>
</feature>
<dbReference type="InterPro" id="IPR029058">
    <property type="entry name" value="AB_hydrolase_fold"/>
</dbReference>
<dbReference type="InterPro" id="IPR014586">
    <property type="entry name" value="UCP033909"/>
</dbReference>
<organism evidence="2 3">
    <name type="scientific">Labrys neptuniae</name>
    <dbReference type="NCBI Taxonomy" id="376174"/>
    <lineage>
        <taxon>Bacteria</taxon>
        <taxon>Pseudomonadati</taxon>
        <taxon>Pseudomonadota</taxon>
        <taxon>Alphaproteobacteria</taxon>
        <taxon>Hyphomicrobiales</taxon>
        <taxon>Xanthobacteraceae</taxon>
        <taxon>Labrys</taxon>
    </lineage>
</organism>
<dbReference type="PROSITE" id="PS51257">
    <property type="entry name" value="PROKAR_LIPOPROTEIN"/>
    <property type="match status" value="1"/>
</dbReference>
<protein>
    <submittedName>
        <fullName evidence="2">Alpha/beta fold hydrolase</fullName>
    </submittedName>
</protein>
<keyword evidence="1" id="KW-0732">Signal</keyword>
<feature type="signal peptide" evidence="1">
    <location>
        <begin position="1"/>
        <end position="24"/>
    </location>
</feature>
<evidence type="ECO:0000313" key="2">
    <source>
        <dbReference type="EMBL" id="MEW9308749.1"/>
    </source>
</evidence>
<proteinExistence type="predicted"/>
<dbReference type="Gene3D" id="3.40.50.1820">
    <property type="entry name" value="alpha/beta hydrolase"/>
    <property type="match status" value="1"/>
</dbReference>
<name>A0ABV3PTX5_9HYPH</name>